<sequence length="1433" mass="160213">MVDARFFPSRKQAWYAGFHGVKPELWWDGFSSRVELNATISDRLGGSVGSWTSGSLPWGYSKQMLLIVGAIDREGHESLTESQCRAAIAEYERYNDCNLEAMQRLIVHFRLPLDKVSRISREEQSWIVRDLYCAGGFPEKVVVMERLMSVKSWACYRNVEVGELLPDQRTKGEEIRLGCVDNVVLSHGSSPQAAKMMDYDQLFDDSLQRLRERRSRPCFYESFAYFYGHRGQYGEEEMGDDEEQEDVIKQEVDDHDVKPNVTNGWTKNAAPVSGIFEVVVGANSSINFQPCGVPGPGAKRSVFEVKVAADGSLSFQPFADCCSKARVKQEVIEAKVKTEVDGDGNFANGAVKRDADHGGEDHRRRSTCDQQQQQQHLGVTTPPLKKPKRREILSMFKEYPDEGGKKGLFMATLKDDLLQALWRGGEPTIAFATGGQIDEATIPASLSVEGVGRVDVPLPQQDLDKIKAAAECYRSQIWRVSASKISCPENPDLLEKAAHDIAAQALQLGMEVEVELSEMFLMESGSEPLMFVMKSSCLATMIIQLPTQSGHSGGKLTISHEDSSKEFNFHSRTDCYHAIFFRGCRNKLAEVTKGSRVCLVFRLLAKKANFLSVDNFPFFASTSGRVKSLLQRWAATSSPSARDLMVVPLGHSYSSMSFHGLKGHDRVVTALVMNCDFLELHLCTLTKRVKQEIENYWVENWVSATDDLRIDYGRWNVLDIDVLRSCSGYKNEPFMSSSVVDDEVDVFHVAALVVWPASRKLQVLKHNWSSLKKNLRSLIARVLEKHLARLDSTEAKRDVHNLVCVLQGQNCNSGVEVEVWAQVLDLCCKSGLEEDALMLVKAWGNYHPLFWTAMSKLPWDDVKKCMISFRFQSERSMDLVMELKSVGREDDALELAKLLARHVHYDVKILEFCLSYGLKDEVTEILKDMPIEKIAVAAHREEYREAVELRIGSMEKAFNSGTYTRAYNLDPVARMILKVAGYGSHDLATAFASKLQSLLPNYIDPGNMQGEPFLAAFLLSRELVSYEVAFNCARDRNYVELVAVIAGMKDAAGFIGLKETNKNMARLFKDLCLHVLEWEQVFDGEEDKALVEYNGSKKPKLQGMSEKFQEFVEAVLWFGDEGMIAAMVDQLVVRIHVIWKLLYKECGLVQRVVSFGVPAATEALRYLVEARRDHLRRGVRYGMDDMITWYPPRKRARICGTDLDPDQIENEQWEPGIAPTLCLTRSERGGGGVLRALRLHQQIAQVAEQAIADASSSLDGPIELPGDLEQPTSPLQIAGSVVLTGAISVLLLRSLRRRYKEAKEKKPLKEQAKQNVLASLANQVVEKPPPSFEQTLYGALLAGAIAFVLYQCTTAVTGSFASKPLPTEYATRNIAVTVRTIISGICYLATFVFAADAIGLALYGLQLLVNPPPAAPEKGTDEEDESAPSEEKR</sequence>
<dbReference type="EMBL" id="GL377589">
    <property type="protein sequence ID" value="EFJ24542.1"/>
    <property type="molecule type" value="Genomic_DNA"/>
</dbReference>
<protein>
    <submittedName>
        <fullName evidence="3">Uncharacterized protein</fullName>
    </submittedName>
</protein>
<dbReference type="Pfam" id="PF11282">
    <property type="entry name" value="DUF3082"/>
    <property type="match status" value="1"/>
</dbReference>
<dbReference type="PANTHER" id="PTHR35733">
    <property type="entry name" value="OS02G0307800 PROTEIN"/>
    <property type="match status" value="1"/>
</dbReference>
<organism evidence="4">
    <name type="scientific">Selaginella moellendorffii</name>
    <name type="common">Spikemoss</name>
    <dbReference type="NCBI Taxonomy" id="88036"/>
    <lineage>
        <taxon>Eukaryota</taxon>
        <taxon>Viridiplantae</taxon>
        <taxon>Streptophyta</taxon>
        <taxon>Embryophyta</taxon>
        <taxon>Tracheophyta</taxon>
        <taxon>Lycopodiopsida</taxon>
        <taxon>Selaginellales</taxon>
        <taxon>Selaginellaceae</taxon>
        <taxon>Selaginella</taxon>
    </lineage>
</organism>
<keyword evidence="2" id="KW-0472">Membrane</keyword>
<name>D8RTN4_SELML</name>
<dbReference type="KEGG" id="smo:SELMODRAFT_442467"/>
<dbReference type="InterPro" id="IPR021434">
    <property type="entry name" value="DUF3082"/>
</dbReference>
<feature type="compositionally biased region" description="Basic and acidic residues" evidence="1">
    <location>
        <begin position="351"/>
        <end position="367"/>
    </location>
</feature>
<evidence type="ECO:0000313" key="4">
    <source>
        <dbReference type="Proteomes" id="UP000001514"/>
    </source>
</evidence>
<proteinExistence type="predicted"/>
<feature type="region of interest" description="Disordered" evidence="1">
    <location>
        <begin position="1412"/>
        <end position="1433"/>
    </location>
</feature>
<dbReference type="InParanoid" id="D8RTN4"/>
<reference evidence="3 4" key="1">
    <citation type="journal article" date="2011" name="Science">
        <title>The Selaginella genome identifies genetic changes associated with the evolution of vascular plants.</title>
        <authorList>
            <person name="Banks J.A."/>
            <person name="Nishiyama T."/>
            <person name="Hasebe M."/>
            <person name="Bowman J.L."/>
            <person name="Gribskov M."/>
            <person name="dePamphilis C."/>
            <person name="Albert V.A."/>
            <person name="Aono N."/>
            <person name="Aoyama T."/>
            <person name="Ambrose B.A."/>
            <person name="Ashton N.W."/>
            <person name="Axtell M.J."/>
            <person name="Barker E."/>
            <person name="Barker M.S."/>
            <person name="Bennetzen J.L."/>
            <person name="Bonawitz N.D."/>
            <person name="Chapple C."/>
            <person name="Cheng C."/>
            <person name="Correa L.G."/>
            <person name="Dacre M."/>
            <person name="DeBarry J."/>
            <person name="Dreyer I."/>
            <person name="Elias M."/>
            <person name="Engstrom E.M."/>
            <person name="Estelle M."/>
            <person name="Feng L."/>
            <person name="Finet C."/>
            <person name="Floyd S.K."/>
            <person name="Frommer W.B."/>
            <person name="Fujita T."/>
            <person name="Gramzow L."/>
            <person name="Gutensohn M."/>
            <person name="Harholt J."/>
            <person name="Hattori M."/>
            <person name="Heyl A."/>
            <person name="Hirai T."/>
            <person name="Hiwatashi Y."/>
            <person name="Ishikawa M."/>
            <person name="Iwata M."/>
            <person name="Karol K.G."/>
            <person name="Koehler B."/>
            <person name="Kolukisaoglu U."/>
            <person name="Kubo M."/>
            <person name="Kurata T."/>
            <person name="Lalonde S."/>
            <person name="Li K."/>
            <person name="Li Y."/>
            <person name="Litt A."/>
            <person name="Lyons E."/>
            <person name="Manning G."/>
            <person name="Maruyama T."/>
            <person name="Michael T.P."/>
            <person name="Mikami K."/>
            <person name="Miyazaki S."/>
            <person name="Morinaga S."/>
            <person name="Murata T."/>
            <person name="Mueller-Roeber B."/>
            <person name="Nelson D.R."/>
            <person name="Obara M."/>
            <person name="Oguri Y."/>
            <person name="Olmstead R.G."/>
            <person name="Onodera N."/>
            <person name="Petersen B.L."/>
            <person name="Pils B."/>
            <person name="Prigge M."/>
            <person name="Rensing S.A."/>
            <person name="Riano-Pachon D.M."/>
            <person name="Roberts A.W."/>
            <person name="Sato Y."/>
            <person name="Scheller H.V."/>
            <person name="Schulz B."/>
            <person name="Schulz C."/>
            <person name="Shakirov E.V."/>
            <person name="Shibagaki N."/>
            <person name="Shinohara N."/>
            <person name="Shippen D.E."/>
            <person name="Soerensen I."/>
            <person name="Sotooka R."/>
            <person name="Sugimoto N."/>
            <person name="Sugita M."/>
            <person name="Sumikawa N."/>
            <person name="Tanurdzic M."/>
            <person name="Theissen G."/>
            <person name="Ulvskov P."/>
            <person name="Wakazuki S."/>
            <person name="Weng J.K."/>
            <person name="Willats W.W."/>
            <person name="Wipf D."/>
            <person name="Wolf P.G."/>
            <person name="Yang L."/>
            <person name="Zimmer A.D."/>
            <person name="Zhu Q."/>
            <person name="Mitros T."/>
            <person name="Hellsten U."/>
            <person name="Loque D."/>
            <person name="Otillar R."/>
            <person name="Salamov A."/>
            <person name="Schmutz J."/>
            <person name="Shapiro H."/>
            <person name="Lindquist E."/>
            <person name="Lucas S."/>
            <person name="Rokhsar D."/>
            <person name="Grigoriev I.V."/>
        </authorList>
    </citation>
    <scope>NUCLEOTIDE SEQUENCE [LARGE SCALE GENOMIC DNA]</scope>
</reference>
<evidence type="ECO:0000256" key="1">
    <source>
        <dbReference type="SAM" id="MobiDB-lite"/>
    </source>
</evidence>
<dbReference type="PANTHER" id="PTHR35733:SF1">
    <property type="entry name" value="OS02G0307800 PROTEIN"/>
    <property type="match status" value="1"/>
</dbReference>
<gene>
    <name evidence="3" type="ORF">SELMODRAFT_442467</name>
</gene>
<feature type="transmembrane region" description="Helical" evidence="2">
    <location>
        <begin position="1381"/>
        <end position="1403"/>
    </location>
</feature>
<dbReference type="HOGENOM" id="CLU_252335_0_0_1"/>
<evidence type="ECO:0000313" key="3">
    <source>
        <dbReference type="EMBL" id="EFJ24542.1"/>
    </source>
</evidence>
<keyword evidence="2" id="KW-0812">Transmembrane</keyword>
<evidence type="ECO:0000256" key="2">
    <source>
        <dbReference type="SAM" id="Phobius"/>
    </source>
</evidence>
<accession>D8RTN4</accession>
<feature type="transmembrane region" description="Helical" evidence="2">
    <location>
        <begin position="1336"/>
        <end position="1361"/>
    </location>
</feature>
<dbReference type="Gramene" id="EFJ24542">
    <property type="protein sequence ID" value="EFJ24542"/>
    <property type="gene ID" value="SELMODRAFT_442467"/>
</dbReference>
<keyword evidence="2" id="KW-1133">Transmembrane helix</keyword>
<feature type="region of interest" description="Disordered" evidence="1">
    <location>
        <begin position="343"/>
        <end position="384"/>
    </location>
</feature>
<feature type="compositionally biased region" description="Acidic residues" evidence="1">
    <location>
        <begin position="1420"/>
        <end position="1433"/>
    </location>
</feature>
<keyword evidence="4" id="KW-1185">Reference proteome</keyword>
<dbReference type="eggNOG" id="ENOG502QTY9">
    <property type="taxonomic scope" value="Eukaryota"/>
</dbReference>
<dbReference type="Proteomes" id="UP000001514">
    <property type="component" value="Unassembled WGS sequence"/>
</dbReference>